<comment type="subcellular location">
    <subcellularLocation>
        <location evidence="1">Cytoplasm</location>
        <location evidence="1">Cytoskeleton</location>
        <location evidence="1">Cilium axoneme</location>
    </subcellularLocation>
</comment>
<dbReference type="InterPro" id="IPR006553">
    <property type="entry name" value="Leu-rich_rpt_Cys-con_subtyp"/>
</dbReference>
<dbReference type="EMBL" id="CAJHUC010001320">
    <property type="protein sequence ID" value="CAD7700684.1"/>
    <property type="molecule type" value="Genomic_DNA"/>
</dbReference>
<dbReference type="Gene3D" id="3.80.10.10">
    <property type="entry name" value="Ribonuclease Inhibitor"/>
    <property type="match status" value="2"/>
</dbReference>
<dbReference type="PANTHER" id="PTHR13382">
    <property type="entry name" value="MITOCHONDRIAL ATP SYNTHASE COUPLING FACTOR B"/>
    <property type="match status" value="1"/>
</dbReference>
<evidence type="ECO:0000313" key="3">
    <source>
        <dbReference type="EMBL" id="CAD7700684.1"/>
    </source>
</evidence>
<dbReference type="GO" id="GO:0005930">
    <property type="term" value="C:axoneme"/>
    <property type="evidence" value="ECO:0007669"/>
    <property type="project" value="UniProtKB-SubCell"/>
</dbReference>
<evidence type="ECO:0000256" key="1">
    <source>
        <dbReference type="ARBA" id="ARBA00004430"/>
    </source>
</evidence>
<dbReference type="SUPFAM" id="SSF52047">
    <property type="entry name" value="RNI-like"/>
    <property type="match status" value="1"/>
</dbReference>
<dbReference type="InterPro" id="IPR050648">
    <property type="entry name" value="F-box_LRR-repeat"/>
</dbReference>
<dbReference type="InterPro" id="IPR032675">
    <property type="entry name" value="LRR_dom_sf"/>
</dbReference>
<dbReference type="Proteomes" id="UP000708148">
    <property type="component" value="Unassembled WGS sequence"/>
</dbReference>
<reference evidence="3" key="1">
    <citation type="submission" date="2020-12" db="EMBL/GenBank/DDBJ databases">
        <authorList>
            <person name="Iha C."/>
        </authorList>
    </citation>
    <scope>NUCLEOTIDE SEQUENCE</scope>
</reference>
<name>A0A8S1J0J3_9CHLO</name>
<protein>
    <submittedName>
        <fullName evidence="3">Uncharacterized protein</fullName>
    </submittedName>
</protein>
<dbReference type="OrthoDB" id="550575at2759"/>
<evidence type="ECO:0000256" key="2">
    <source>
        <dbReference type="SAM" id="MobiDB-lite"/>
    </source>
</evidence>
<dbReference type="AlphaFoldDB" id="A0A8S1J0J3"/>
<sequence>MPGRRGGSLVRRWLRWARATKEALQRAACLRPAIRGSERSIVSSGSSGCVDSDSDDDDNRMEVNSDAGEAEEAVRMVPVVDGRVPSLFEVCARAIAQDKRLVARLYYNAPLGIEYLWEVVKEAQERQEEFTRTNCTLNMRGCRDSHSVLGRTVGRRMSKCDRLVSLILDDCTGLTDNVLHGVAIPRGKVGLPHLERLSVAGCPLMTDNSLEHVIRIYGPRLKVVRLSNSGATQRCVKALARYSTNLEVAAFSHQLHVRDKHMLQLVMGCPRLKQIEASYCSLITDVSVMAIAKNLWALETLDLSYCDQVGPSIESLQQCKFLQGLRLQNCPRVTDSILKPVLQWCSLLEVLCVRSCPLVGMATIDNISSHCGSLRALDIMGVSADGNKALAVLAKSDAVRHTLKEFCSTQRVVLRMTSYIWELFVPQ</sequence>
<feature type="region of interest" description="Disordered" evidence="2">
    <location>
        <begin position="40"/>
        <end position="68"/>
    </location>
</feature>
<feature type="compositionally biased region" description="Low complexity" evidence="2">
    <location>
        <begin position="42"/>
        <end position="51"/>
    </location>
</feature>
<proteinExistence type="predicted"/>
<keyword evidence="4" id="KW-1185">Reference proteome</keyword>
<organism evidence="3 4">
    <name type="scientific">Ostreobium quekettii</name>
    <dbReference type="NCBI Taxonomy" id="121088"/>
    <lineage>
        <taxon>Eukaryota</taxon>
        <taxon>Viridiplantae</taxon>
        <taxon>Chlorophyta</taxon>
        <taxon>core chlorophytes</taxon>
        <taxon>Ulvophyceae</taxon>
        <taxon>TCBD clade</taxon>
        <taxon>Bryopsidales</taxon>
        <taxon>Ostreobineae</taxon>
        <taxon>Ostreobiaceae</taxon>
        <taxon>Ostreobium</taxon>
    </lineage>
</organism>
<comment type="caution">
    <text evidence="3">The sequence shown here is derived from an EMBL/GenBank/DDBJ whole genome shotgun (WGS) entry which is preliminary data.</text>
</comment>
<accession>A0A8S1J0J3</accession>
<dbReference type="SMART" id="SM00367">
    <property type="entry name" value="LRR_CC"/>
    <property type="match status" value="6"/>
</dbReference>
<evidence type="ECO:0000313" key="4">
    <source>
        <dbReference type="Proteomes" id="UP000708148"/>
    </source>
</evidence>
<gene>
    <name evidence="3" type="ORF">OSTQU699_LOCUS6043</name>
</gene>